<gene>
    <name evidence="3" type="ORF">EWE75_19130</name>
</gene>
<dbReference type="InterPro" id="IPR028098">
    <property type="entry name" value="Glyco_trans_4-like_N"/>
</dbReference>
<dbReference type="OrthoDB" id="9792269at2"/>
<dbReference type="GO" id="GO:0016757">
    <property type="term" value="F:glycosyltransferase activity"/>
    <property type="evidence" value="ECO:0007669"/>
    <property type="project" value="UniProtKB-ARBA"/>
</dbReference>
<feature type="domain" description="Spore protein YkvP/CgeB glycosyl transferase-like" evidence="1">
    <location>
        <begin position="251"/>
        <end position="392"/>
    </location>
</feature>
<evidence type="ECO:0000259" key="1">
    <source>
        <dbReference type="Pfam" id="PF13524"/>
    </source>
</evidence>
<name>A0A4Q6XMC1_9SPHN</name>
<dbReference type="EMBL" id="SGIS01000036">
    <property type="protein sequence ID" value="RZF61203.1"/>
    <property type="molecule type" value="Genomic_DNA"/>
</dbReference>
<dbReference type="Proteomes" id="UP000292085">
    <property type="component" value="Unassembled WGS sequence"/>
</dbReference>
<organism evidence="3 4">
    <name type="scientific">Sphingomonas populi</name>
    <dbReference type="NCBI Taxonomy" id="2484750"/>
    <lineage>
        <taxon>Bacteria</taxon>
        <taxon>Pseudomonadati</taxon>
        <taxon>Pseudomonadota</taxon>
        <taxon>Alphaproteobacteria</taxon>
        <taxon>Sphingomonadales</taxon>
        <taxon>Sphingomonadaceae</taxon>
        <taxon>Sphingomonas</taxon>
    </lineage>
</organism>
<dbReference type="SUPFAM" id="SSF53756">
    <property type="entry name" value="UDP-Glycosyltransferase/glycogen phosphorylase"/>
    <property type="match status" value="1"/>
</dbReference>
<comment type="caution">
    <text evidence="3">The sequence shown here is derived from an EMBL/GenBank/DDBJ whole genome shotgun (WGS) entry which is preliminary data.</text>
</comment>
<accession>A0A4Q6XMC1</accession>
<evidence type="ECO:0000259" key="2">
    <source>
        <dbReference type="Pfam" id="PF13579"/>
    </source>
</evidence>
<dbReference type="Pfam" id="PF13579">
    <property type="entry name" value="Glyco_trans_4_4"/>
    <property type="match status" value="1"/>
</dbReference>
<dbReference type="Pfam" id="PF13524">
    <property type="entry name" value="Glyco_trans_1_2"/>
    <property type="match status" value="1"/>
</dbReference>
<sequence>MTGLVRQIGRARAYARDDEDHAVLSWQSHRIAPASRHAPRRSLIILGIRGVPATHGGFETFADRLARHLRARGWDITVYCQGSPTGRREEDMWEGIRRIHIPVHARAAWGTIEFDMRAAADALKRPGTILTLGYNTGFLSAYLRLRGRVNIVNMDGLEWKRAKYSVLARAFLWVNERLAARAGNTLIADHPAIADHLATRVPPAKTIVIPYGSDRLLDMSTAPLAGFGVEPGGFFTLIARPEPENSVLEIVRAFSRRRRGLKLLVLGAYDFGIPYHVAVLNAAGPDVVMPGAVYDRRIVDALRVHSIAYLHGHQVGGTNPSLVEALGAGNAIIAHDNRFNRWVAGRSALYFSSEDQISDHIDRLVSCAALRAELRAAAVTRWRAAFTWDKVLSGYEELIEAWSQRSSNASNARDQRTLFGDAIFAEQVAHA</sequence>
<dbReference type="RefSeq" id="WP_130159708.1">
    <property type="nucleotide sequence ID" value="NZ_SGIS01000036.1"/>
</dbReference>
<dbReference type="Gene3D" id="3.40.50.2000">
    <property type="entry name" value="Glycogen Phosphorylase B"/>
    <property type="match status" value="2"/>
</dbReference>
<dbReference type="InterPro" id="IPR055259">
    <property type="entry name" value="YkvP/CgeB_Glyco_trans-like"/>
</dbReference>
<evidence type="ECO:0000313" key="4">
    <source>
        <dbReference type="Proteomes" id="UP000292085"/>
    </source>
</evidence>
<keyword evidence="4" id="KW-1185">Reference proteome</keyword>
<proteinExistence type="predicted"/>
<reference evidence="3 4" key="1">
    <citation type="submission" date="2019-02" db="EMBL/GenBank/DDBJ databases">
        <authorList>
            <person name="Li Y."/>
        </authorList>
    </citation>
    <scope>NUCLEOTIDE SEQUENCE [LARGE SCALE GENOMIC DNA]</scope>
    <source>
        <strain evidence="3 4">3-7</strain>
    </source>
</reference>
<dbReference type="PANTHER" id="PTHR12526">
    <property type="entry name" value="GLYCOSYLTRANSFERASE"/>
    <property type="match status" value="1"/>
</dbReference>
<dbReference type="AlphaFoldDB" id="A0A4Q6XMC1"/>
<protein>
    <submittedName>
        <fullName evidence="3">DUF1972 domain-containing protein</fullName>
    </submittedName>
</protein>
<feature type="domain" description="Glycosyltransferase subfamily 4-like N-terminal" evidence="2">
    <location>
        <begin position="56"/>
        <end position="212"/>
    </location>
</feature>
<evidence type="ECO:0000313" key="3">
    <source>
        <dbReference type="EMBL" id="RZF61203.1"/>
    </source>
</evidence>